<dbReference type="EMBL" id="PGXC01000125">
    <property type="protein sequence ID" value="PKK87626.1"/>
    <property type="molecule type" value="Genomic_DNA"/>
</dbReference>
<organism evidence="1 2">
    <name type="scientific">Candidatus Wallbacteria bacterium HGW-Wallbacteria-1</name>
    <dbReference type="NCBI Taxonomy" id="2013854"/>
    <lineage>
        <taxon>Bacteria</taxon>
        <taxon>Candidatus Walliibacteriota</taxon>
    </lineage>
</organism>
<protein>
    <submittedName>
        <fullName evidence="1">ABC transporter substrate-binding protein</fullName>
    </submittedName>
</protein>
<accession>A0A2N1PH11</accession>
<dbReference type="Proteomes" id="UP000233256">
    <property type="component" value="Unassembled WGS sequence"/>
</dbReference>
<dbReference type="PANTHER" id="PTHR31528:SF3">
    <property type="entry name" value="THIAMINE BIOSYNTHESIS PROTEIN HI_0357-RELATED"/>
    <property type="match status" value="1"/>
</dbReference>
<feature type="non-terminal residue" evidence="1">
    <location>
        <position position="1"/>
    </location>
</feature>
<dbReference type="AlphaFoldDB" id="A0A2N1PH11"/>
<dbReference type="PANTHER" id="PTHR31528">
    <property type="entry name" value="4-AMINO-5-HYDROXYMETHYL-2-METHYLPYRIMIDINE PHOSPHATE SYNTHASE THI11-RELATED"/>
    <property type="match status" value="1"/>
</dbReference>
<dbReference type="GO" id="GO:0009228">
    <property type="term" value="P:thiamine biosynthetic process"/>
    <property type="evidence" value="ECO:0007669"/>
    <property type="project" value="InterPro"/>
</dbReference>
<gene>
    <name evidence="1" type="ORF">CVV64_21785</name>
</gene>
<dbReference type="Gene3D" id="3.40.190.10">
    <property type="entry name" value="Periplasmic binding protein-like II"/>
    <property type="match status" value="1"/>
</dbReference>
<evidence type="ECO:0000313" key="1">
    <source>
        <dbReference type="EMBL" id="PKK87626.1"/>
    </source>
</evidence>
<sequence length="71" mass="8299">DLLLIDNPEIDRELAVASQKYLAAEYQSDAEKWGLMSPDIWENYGKWMYDQGLLENQLNAEEAFTNEYLPQ</sequence>
<dbReference type="InterPro" id="IPR027939">
    <property type="entry name" value="NMT1/THI5"/>
</dbReference>
<comment type="caution">
    <text evidence="1">The sequence shown here is derived from an EMBL/GenBank/DDBJ whole genome shotgun (WGS) entry which is preliminary data.</text>
</comment>
<evidence type="ECO:0000313" key="2">
    <source>
        <dbReference type="Proteomes" id="UP000233256"/>
    </source>
</evidence>
<reference evidence="1 2" key="1">
    <citation type="journal article" date="2017" name="ISME J.">
        <title>Potential for microbial H2 and metal transformations associated with novel bacteria and archaea in deep terrestrial subsurface sediments.</title>
        <authorList>
            <person name="Hernsdorf A.W."/>
            <person name="Amano Y."/>
            <person name="Miyakawa K."/>
            <person name="Ise K."/>
            <person name="Suzuki Y."/>
            <person name="Anantharaman K."/>
            <person name="Probst A."/>
            <person name="Burstein D."/>
            <person name="Thomas B.C."/>
            <person name="Banfield J.F."/>
        </authorList>
    </citation>
    <scope>NUCLEOTIDE SEQUENCE [LARGE SCALE GENOMIC DNA]</scope>
    <source>
        <strain evidence="1">HGW-Wallbacteria-1</strain>
    </source>
</reference>
<proteinExistence type="predicted"/>
<name>A0A2N1PH11_9BACT</name>